<evidence type="ECO:0008006" key="4">
    <source>
        <dbReference type="Google" id="ProtNLM"/>
    </source>
</evidence>
<feature type="compositionally biased region" description="Basic and acidic residues" evidence="1">
    <location>
        <begin position="351"/>
        <end position="367"/>
    </location>
</feature>
<feature type="compositionally biased region" description="Low complexity" evidence="1">
    <location>
        <begin position="15"/>
        <end position="26"/>
    </location>
</feature>
<sequence>MSEEKPVEASPAPPTTDAEPTPAPATGDDNTPSRAVPSDSAEPVIDPELMDLPAPPHHRPTPPTSTDDANGTTTKSPAAGNNNNNEAEKEYQHPPREPGTMGIIESIASAPDPRPTDFQVPKDEGIDLEALENAADDMDIPGSPTAKLMRAIAPPNATQPNPNWPPPPPNASVNLFIGRALLSNGNDNWPLKPNDIVNWIRKHYPAEWDGDEGRCSAHRVRTYLARKGADMYYEKLNQGCIAGWRIRQNHLWRFENGGFQGRGMKQEEAIANAAKENEAIATAARKEAAALALAQGHPNVKVSMSEPGISDGAPPPKKVKAFKGQSRRKNIKKPDAFDGDLSLVSNLGSEHPGDHSYYDPSSSHHDQSQSQPQTLYSHLDPHSQAGPSTSTSQQAETNTTNGGTADDAHLHLDTAGLANADGTPVDMNMVQQAINAAGAGMDDMDMGIELPIEMQMHSTEHDVGSDDRGFGGYGQQAQHHPYTPHDQTYGYTG</sequence>
<dbReference type="KEGG" id="kne:92183430"/>
<dbReference type="AlphaFoldDB" id="A0AAW0YUV5"/>
<dbReference type="GeneID" id="92183430"/>
<organism evidence="2 3">
    <name type="scientific">Kwoniella newhampshirensis</name>
    <dbReference type="NCBI Taxonomy" id="1651941"/>
    <lineage>
        <taxon>Eukaryota</taxon>
        <taxon>Fungi</taxon>
        <taxon>Dikarya</taxon>
        <taxon>Basidiomycota</taxon>
        <taxon>Agaricomycotina</taxon>
        <taxon>Tremellomycetes</taxon>
        <taxon>Tremellales</taxon>
        <taxon>Cryptococcaceae</taxon>
        <taxon>Kwoniella</taxon>
    </lineage>
</organism>
<comment type="caution">
    <text evidence="2">The sequence shown here is derived from an EMBL/GenBank/DDBJ whole genome shotgun (WGS) entry which is preliminary data.</text>
</comment>
<feature type="compositionally biased region" description="Polar residues" evidence="1">
    <location>
        <begin position="385"/>
        <end position="403"/>
    </location>
</feature>
<reference evidence="2 3" key="1">
    <citation type="journal article" date="2024" name="bioRxiv">
        <title>Comparative genomics of Cryptococcus and Kwoniella reveals pathogenesis evolution and contrasting karyotype dynamics via intercentromeric recombination or chromosome fusion.</title>
        <authorList>
            <person name="Coelho M.A."/>
            <person name="David-Palma M."/>
            <person name="Shea T."/>
            <person name="Bowers K."/>
            <person name="McGinley-Smith S."/>
            <person name="Mohammad A.W."/>
            <person name="Gnirke A."/>
            <person name="Yurkov A.M."/>
            <person name="Nowrousian M."/>
            <person name="Sun S."/>
            <person name="Cuomo C.A."/>
            <person name="Heitman J."/>
        </authorList>
    </citation>
    <scope>NUCLEOTIDE SEQUENCE [LARGE SCALE GENOMIC DNA]</scope>
    <source>
        <strain evidence="2 3">CBS 13917</strain>
    </source>
</reference>
<feature type="compositionally biased region" description="Polar residues" evidence="1">
    <location>
        <begin position="65"/>
        <end position="80"/>
    </location>
</feature>
<protein>
    <recommendedName>
        <fullName evidence="4">Fork-head domain-containing protein</fullName>
    </recommendedName>
</protein>
<keyword evidence="3" id="KW-1185">Reference proteome</keyword>
<proteinExistence type="predicted"/>
<dbReference type="RefSeq" id="XP_066800267.1">
    <property type="nucleotide sequence ID" value="XM_066949259.1"/>
</dbReference>
<evidence type="ECO:0000313" key="3">
    <source>
        <dbReference type="Proteomes" id="UP001388673"/>
    </source>
</evidence>
<feature type="compositionally biased region" description="Basic and acidic residues" evidence="1">
    <location>
        <begin position="460"/>
        <end position="469"/>
    </location>
</feature>
<evidence type="ECO:0000313" key="2">
    <source>
        <dbReference type="EMBL" id="KAK8845459.1"/>
    </source>
</evidence>
<dbReference type="EMBL" id="JBCAWK010000012">
    <property type="protein sequence ID" value="KAK8845459.1"/>
    <property type="molecule type" value="Genomic_DNA"/>
</dbReference>
<gene>
    <name evidence="2" type="ORF">IAR55_006172</name>
</gene>
<name>A0AAW0YUV5_9TREE</name>
<feature type="region of interest" description="Disordered" evidence="1">
    <location>
        <begin position="460"/>
        <end position="493"/>
    </location>
</feature>
<feature type="compositionally biased region" description="Basic residues" evidence="1">
    <location>
        <begin position="317"/>
        <end position="331"/>
    </location>
</feature>
<feature type="region of interest" description="Disordered" evidence="1">
    <location>
        <begin position="302"/>
        <end position="408"/>
    </location>
</feature>
<evidence type="ECO:0000256" key="1">
    <source>
        <dbReference type="SAM" id="MobiDB-lite"/>
    </source>
</evidence>
<dbReference type="Proteomes" id="UP001388673">
    <property type="component" value="Unassembled WGS sequence"/>
</dbReference>
<accession>A0AAW0YUV5</accession>
<feature type="region of interest" description="Disordered" evidence="1">
    <location>
        <begin position="1"/>
        <end position="96"/>
    </location>
</feature>
<feature type="compositionally biased region" description="Basic and acidic residues" evidence="1">
    <location>
        <begin position="86"/>
        <end position="96"/>
    </location>
</feature>